<protein>
    <recommendedName>
        <fullName evidence="6">Late embryogenesis abundant protein LEA-2 subgroup domain-containing protein</fullName>
    </recommendedName>
</protein>
<organism evidence="7 8">
    <name type="scientific">Rehmannia glutinosa</name>
    <name type="common">Chinese foxglove</name>
    <dbReference type="NCBI Taxonomy" id="99300"/>
    <lineage>
        <taxon>Eukaryota</taxon>
        <taxon>Viridiplantae</taxon>
        <taxon>Streptophyta</taxon>
        <taxon>Embryophyta</taxon>
        <taxon>Tracheophyta</taxon>
        <taxon>Spermatophyta</taxon>
        <taxon>Magnoliopsida</taxon>
        <taxon>eudicotyledons</taxon>
        <taxon>Gunneridae</taxon>
        <taxon>Pentapetalae</taxon>
        <taxon>asterids</taxon>
        <taxon>lamiids</taxon>
        <taxon>Lamiales</taxon>
        <taxon>Orobanchaceae</taxon>
        <taxon>Rehmannieae</taxon>
        <taxon>Rehmannia</taxon>
    </lineage>
</organism>
<evidence type="ECO:0000256" key="5">
    <source>
        <dbReference type="SAM" id="MobiDB-lite"/>
    </source>
</evidence>
<evidence type="ECO:0000256" key="1">
    <source>
        <dbReference type="ARBA" id="ARBA00004167"/>
    </source>
</evidence>
<evidence type="ECO:0000256" key="2">
    <source>
        <dbReference type="ARBA" id="ARBA00022692"/>
    </source>
</evidence>
<feature type="region of interest" description="Disordered" evidence="5">
    <location>
        <begin position="73"/>
        <end position="97"/>
    </location>
</feature>
<dbReference type="InterPro" id="IPR004864">
    <property type="entry name" value="LEA_2"/>
</dbReference>
<keyword evidence="8" id="KW-1185">Reference proteome</keyword>
<evidence type="ECO:0000313" key="8">
    <source>
        <dbReference type="Proteomes" id="UP001318860"/>
    </source>
</evidence>
<name>A0ABR0WLX2_REHGL</name>
<sequence length="290" mass="32167">MIFNQLVDVRRIVWGLSLEMSMVESSEKTRKESYGVFPEFTYTTDKIEPSTMQRLDVAGRPTIVGKKLVGEGEALGGEGEEGGGESVQPPQEQAAKVPPAVLRRLSRRQLHCPIRFPHNLGRPPAQKPRFTLQDATIFTLNVSAPNVISTTVQVTINSRNPNSRIGVYYDKLDVYANYHNQQITYYTVIPPVYQGHKDVNVWSPFIYGNDVPVAPYNGIALSQDQSSGGIRMTIKINGRVKWKVGTFVSGRYHLHVTCPVYIPLGNSKNNGIIIGSAVKYQLSQSCSVSV</sequence>
<comment type="subcellular location">
    <subcellularLocation>
        <location evidence="1">Membrane</location>
        <topology evidence="1">Single-pass membrane protein</topology>
    </subcellularLocation>
</comment>
<evidence type="ECO:0000256" key="3">
    <source>
        <dbReference type="ARBA" id="ARBA00022989"/>
    </source>
</evidence>
<dbReference type="EMBL" id="JABTTQ020000010">
    <property type="protein sequence ID" value="KAK6147327.1"/>
    <property type="molecule type" value="Genomic_DNA"/>
</dbReference>
<gene>
    <name evidence="7" type="ORF">DH2020_018239</name>
</gene>
<evidence type="ECO:0000259" key="6">
    <source>
        <dbReference type="Pfam" id="PF03168"/>
    </source>
</evidence>
<dbReference type="Proteomes" id="UP001318860">
    <property type="component" value="Unassembled WGS sequence"/>
</dbReference>
<dbReference type="PANTHER" id="PTHR31415">
    <property type="entry name" value="OS05G0367900 PROTEIN"/>
    <property type="match status" value="1"/>
</dbReference>
<evidence type="ECO:0000256" key="4">
    <source>
        <dbReference type="ARBA" id="ARBA00023136"/>
    </source>
</evidence>
<dbReference type="PANTHER" id="PTHR31415:SF51">
    <property type="entry name" value="LATE EMBRYOGENESIS ABUNDANT (LEA) HYDROXYPROLINE-RICH GLYCOPROTEIN FAMILY"/>
    <property type="match status" value="1"/>
</dbReference>
<evidence type="ECO:0000313" key="7">
    <source>
        <dbReference type="EMBL" id="KAK6147327.1"/>
    </source>
</evidence>
<feature type="domain" description="Late embryogenesis abundant protein LEA-2 subgroup" evidence="6">
    <location>
        <begin position="155"/>
        <end position="258"/>
    </location>
</feature>
<reference evidence="7 8" key="1">
    <citation type="journal article" date="2021" name="Comput. Struct. Biotechnol. J.">
        <title>De novo genome assembly of the potent medicinal plant Rehmannia glutinosa using nanopore technology.</title>
        <authorList>
            <person name="Ma L."/>
            <person name="Dong C."/>
            <person name="Song C."/>
            <person name="Wang X."/>
            <person name="Zheng X."/>
            <person name="Niu Y."/>
            <person name="Chen S."/>
            <person name="Feng W."/>
        </authorList>
    </citation>
    <scope>NUCLEOTIDE SEQUENCE [LARGE SCALE GENOMIC DNA]</scope>
    <source>
        <strain evidence="7">DH-2019</strain>
    </source>
</reference>
<keyword evidence="2" id="KW-0812">Transmembrane</keyword>
<comment type="caution">
    <text evidence="7">The sequence shown here is derived from an EMBL/GenBank/DDBJ whole genome shotgun (WGS) entry which is preliminary data.</text>
</comment>
<dbReference type="Pfam" id="PF03168">
    <property type="entry name" value="LEA_2"/>
    <property type="match status" value="1"/>
</dbReference>
<keyword evidence="4" id="KW-0472">Membrane</keyword>
<proteinExistence type="predicted"/>
<dbReference type="InterPro" id="IPR044839">
    <property type="entry name" value="NDR1-like"/>
</dbReference>
<accession>A0ABR0WLX2</accession>
<keyword evidence="3" id="KW-1133">Transmembrane helix</keyword>